<evidence type="ECO:0000313" key="2">
    <source>
        <dbReference type="EMBL" id="ASA20369.1"/>
    </source>
</evidence>
<protein>
    <recommendedName>
        <fullName evidence="1">YdhG-like domain-containing protein</fullName>
    </recommendedName>
</protein>
<keyword evidence="3" id="KW-1185">Reference proteome</keyword>
<organism evidence="2 3">
    <name type="scientific">Paenibacillus donghaensis</name>
    <dbReference type="NCBI Taxonomy" id="414771"/>
    <lineage>
        <taxon>Bacteria</taxon>
        <taxon>Bacillati</taxon>
        <taxon>Bacillota</taxon>
        <taxon>Bacilli</taxon>
        <taxon>Bacillales</taxon>
        <taxon>Paenibacillaceae</taxon>
        <taxon>Paenibacillus</taxon>
    </lineage>
</organism>
<dbReference type="AlphaFoldDB" id="A0A2Z2KEB4"/>
<sequence length="155" mass="18077">MKYEADSPEEYLSQLPEERKEAMEKLRRTIKDNLPPGFQETMSYGMLTYVVPHSLYPPGYHVNPKQPLPFISIASQKNFIALYHLGLYMYPKLLEWFLGEYPKHVQSKLDMGKSCVRFKKIASIPYDLIGELSGKITTDEYIKMYETATDKIKKK</sequence>
<reference evidence="2 3" key="1">
    <citation type="submission" date="2017-06" db="EMBL/GenBank/DDBJ databases">
        <title>Complete genome sequence of Paenibacillus donghaensis KCTC 13049T isolated from East Sea sediment, South Korea.</title>
        <authorList>
            <person name="Jung B.K."/>
            <person name="Hong S.-J."/>
            <person name="Shin J.-H."/>
        </authorList>
    </citation>
    <scope>NUCLEOTIDE SEQUENCE [LARGE SCALE GENOMIC DNA]</scope>
    <source>
        <strain evidence="2 3">KCTC 13049</strain>
    </source>
</reference>
<proteinExistence type="predicted"/>
<gene>
    <name evidence="2" type="ORF">B9T62_05865</name>
</gene>
<dbReference type="InterPro" id="IPR014922">
    <property type="entry name" value="YdhG-like"/>
</dbReference>
<accession>A0A2Z2KEB4</accession>
<dbReference type="RefSeq" id="WP_087914390.1">
    <property type="nucleotide sequence ID" value="NZ_CP021780.1"/>
</dbReference>
<dbReference type="Gene3D" id="3.90.1150.200">
    <property type="match status" value="1"/>
</dbReference>
<dbReference type="SUPFAM" id="SSF159888">
    <property type="entry name" value="YdhG-like"/>
    <property type="match status" value="1"/>
</dbReference>
<dbReference type="KEGG" id="pdh:B9T62_05865"/>
<dbReference type="Pfam" id="PF08818">
    <property type="entry name" value="DUF1801"/>
    <property type="match status" value="1"/>
</dbReference>
<dbReference type="OrthoDB" id="9813231at2"/>
<evidence type="ECO:0000259" key="1">
    <source>
        <dbReference type="Pfam" id="PF08818"/>
    </source>
</evidence>
<name>A0A2Z2KEB4_9BACL</name>
<feature type="domain" description="YdhG-like" evidence="1">
    <location>
        <begin position="19"/>
        <end position="132"/>
    </location>
</feature>
<dbReference type="EMBL" id="CP021780">
    <property type="protein sequence ID" value="ASA20369.1"/>
    <property type="molecule type" value="Genomic_DNA"/>
</dbReference>
<dbReference type="Proteomes" id="UP000249890">
    <property type="component" value="Chromosome"/>
</dbReference>
<evidence type="ECO:0000313" key="3">
    <source>
        <dbReference type="Proteomes" id="UP000249890"/>
    </source>
</evidence>